<dbReference type="PRINTS" id="PR00237">
    <property type="entry name" value="GPCRRHODOPSN"/>
</dbReference>
<keyword evidence="4" id="KW-0552">Olfaction</keyword>
<dbReference type="EMBL" id="DYDO01000007">
    <property type="protein sequence ID" value="DBA20718.1"/>
    <property type="molecule type" value="Genomic_DNA"/>
</dbReference>
<dbReference type="FunFam" id="1.20.1070.10:FF:000268">
    <property type="entry name" value="Putative olfactory receptor 2I1"/>
    <property type="match status" value="1"/>
</dbReference>
<name>A0AAV3A4N2_PYXAD</name>
<dbReference type="InterPro" id="IPR017452">
    <property type="entry name" value="GPCR_Rhodpsn_7TM"/>
</dbReference>
<feature type="transmembrane region" description="Helical" evidence="10">
    <location>
        <begin position="234"/>
        <end position="257"/>
    </location>
</feature>
<keyword evidence="3 10" id="KW-0812">Transmembrane</keyword>
<proteinExistence type="predicted"/>
<organism evidence="12 13">
    <name type="scientific">Pyxicephalus adspersus</name>
    <name type="common">African bullfrog</name>
    <dbReference type="NCBI Taxonomy" id="30357"/>
    <lineage>
        <taxon>Eukaryota</taxon>
        <taxon>Metazoa</taxon>
        <taxon>Chordata</taxon>
        <taxon>Craniata</taxon>
        <taxon>Vertebrata</taxon>
        <taxon>Euteleostomi</taxon>
        <taxon>Amphibia</taxon>
        <taxon>Batrachia</taxon>
        <taxon>Anura</taxon>
        <taxon>Neobatrachia</taxon>
        <taxon>Ranoidea</taxon>
        <taxon>Pyxicephalidae</taxon>
        <taxon>Pyxicephalinae</taxon>
        <taxon>Pyxicephalus</taxon>
    </lineage>
</organism>
<evidence type="ECO:0000256" key="10">
    <source>
        <dbReference type="SAM" id="Phobius"/>
    </source>
</evidence>
<protein>
    <recommendedName>
        <fullName evidence="11">G-protein coupled receptors family 1 profile domain-containing protein</fullName>
    </recommendedName>
</protein>
<dbReference type="SUPFAM" id="SSF81321">
    <property type="entry name" value="Family A G protein-coupled receptor-like"/>
    <property type="match status" value="1"/>
</dbReference>
<feature type="transmembrane region" description="Helical" evidence="10">
    <location>
        <begin position="269"/>
        <end position="288"/>
    </location>
</feature>
<feature type="transmembrane region" description="Helical" evidence="10">
    <location>
        <begin position="136"/>
        <end position="156"/>
    </location>
</feature>
<dbReference type="Proteomes" id="UP001181693">
    <property type="component" value="Unassembled WGS sequence"/>
</dbReference>
<dbReference type="CDD" id="cd13954">
    <property type="entry name" value="7tmA_OR"/>
    <property type="match status" value="1"/>
</dbReference>
<evidence type="ECO:0000256" key="7">
    <source>
        <dbReference type="ARBA" id="ARBA00023136"/>
    </source>
</evidence>
<dbReference type="GO" id="GO:0004930">
    <property type="term" value="F:G protein-coupled receptor activity"/>
    <property type="evidence" value="ECO:0007669"/>
    <property type="project" value="UniProtKB-KW"/>
</dbReference>
<feature type="transmembrane region" description="Helical" evidence="10">
    <location>
        <begin position="20"/>
        <end position="44"/>
    </location>
</feature>
<comment type="subcellular location">
    <subcellularLocation>
        <location evidence="1">Cell membrane</location>
        <topology evidence="1">Multi-pass membrane protein</topology>
    </subcellularLocation>
</comment>
<evidence type="ECO:0000256" key="2">
    <source>
        <dbReference type="ARBA" id="ARBA00022475"/>
    </source>
</evidence>
<dbReference type="PANTHER" id="PTHR26452">
    <property type="entry name" value="OLFACTORY RECEPTOR"/>
    <property type="match status" value="1"/>
</dbReference>
<evidence type="ECO:0000256" key="6">
    <source>
        <dbReference type="ARBA" id="ARBA00023040"/>
    </source>
</evidence>
<dbReference type="Pfam" id="PF13853">
    <property type="entry name" value="7tm_4"/>
    <property type="match status" value="1"/>
</dbReference>
<keyword evidence="13" id="KW-1185">Reference proteome</keyword>
<evidence type="ECO:0000256" key="4">
    <source>
        <dbReference type="ARBA" id="ARBA00022725"/>
    </source>
</evidence>
<evidence type="ECO:0000256" key="8">
    <source>
        <dbReference type="ARBA" id="ARBA00023170"/>
    </source>
</evidence>
<keyword evidence="4" id="KW-0716">Sensory transduction</keyword>
<evidence type="ECO:0000256" key="9">
    <source>
        <dbReference type="ARBA" id="ARBA00023224"/>
    </source>
</evidence>
<dbReference type="PROSITE" id="PS50262">
    <property type="entry name" value="G_PROTEIN_RECEP_F1_2"/>
    <property type="match status" value="1"/>
</dbReference>
<evidence type="ECO:0000313" key="12">
    <source>
        <dbReference type="EMBL" id="DBA20718.1"/>
    </source>
</evidence>
<keyword evidence="8" id="KW-0675">Receptor</keyword>
<evidence type="ECO:0000256" key="3">
    <source>
        <dbReference type="ARBA" id="ARBA00022692"/>
    </source>
</evidence>
<keyword evidence="2" id="KW-1003">Cell membrane</keyword>
<feature type="transmembrane region" description="Helical" evidence="10">
    <location>
        <begin position="93"/>
        <end position="115"/>
    </location>
</feature>
<keyword evidence="6" id="KW-0297">G-protein coupled receptor</keyword>
<dbReference type="AlphaFoldDB" id="A0AAV3A4N2"/>
<dbReference type="InterPro" id="IPR050516">
    <property type="entry name" value="Olfactory_GPCR"/>
</dbReference>
<keyword evidence="7 10" id="KW-0472">Membrane</keyword>
<dbReference type="InterPro" id="IPR000725">
    <property type="entry name" value="Olfact_rcpt"/>
</dbReference>
<sequence>MTTITYFIIAGFSDLPIFQVPIFLIVLLIYLMTVGFNSAILLLICVDHHLHTPMYFFLANLSIADLSCSTMSLHNVLVTFISGDNKVSVLSCLIQIFIYLSLLCDELLILTAMSYDRYVAICNPLHYHTVMNHRACVLLATVCWIWGVLESLPIFIELLGFTCYTSSRINHFFCDIVPLRKLSCSDSRVLELYILVVGMLFATFSPLFLTFISYVFIISTILKIRSSFQRRKAFYTCSSHLTVVILLYSSLIFQYVTPQSFVNLDFNKHFSLFNTAMVPVLNPLIYSLKNQDVKAALGRKMTWLTTRK</sequence>
<evidence type="ECO:0000259" key="11">
    <source>
        <dbReference type="PROSITE" id="PS50262"/>
    </source>
</evidence>
<feature type="transmembrane region" description="Helical" evidence="10">
    <location>
        <begin position="192"/>
        <end position="222"/>
    </location>
</feature>
<feature type="transmembrane region" description="Helical" evidence="10">
    <location>
        <begin position="56"/>
        <end position="81"/>
    </location>
</feature>
<reference evidence="12" key="1">
    <citation type="thesis" date="2020" institute="ProQuest LLC" country="789 East Eisenhower Parkway, Ann Arbor, MI, USA">
        <title>Comparative Genomics and Chromosome Evolution.</title>
        <authorList>
            <person name="Mudd A.B."/>
        </authorList>
    </citation>
    <scope>NUCLEOTIDE SEQUENCE</scope>
    <source>
        <strain evidence="12">1538</strain>
        <tissue evidence="12">Blood</tissue>
    </source>
</reference>
<evidence type="ECO:0000313" key="13">
    <source>
        <dbReference type="Proteomes" id="UP001181693"/>
    </source>
</evidence>
<dbReference type="PRINTS" id="PR00245">
    <property type="entry name" value="OLFACTORYR"/>
</dbReference>
<keyword evidence="9" id="KW-0807">Transducer</keyword>
<evidence type="ECO:0000256" key="1">
    <source>
        <dbReference type="ARBA" id="ARBA00004651"/>
    </source>
</evidence>
<dbReference type="GO" id="GO:0005886">
    <property type="term" value="C:plasma membrane"/>
    <property type="evidence" value="ECO:0007669"/>
    <property type="project" value="UniProtKB-SubCell"/>
</dbReference>
<dbReference type="GO" id="GO:0004984">
    <property type="term" value="F:olfactory receptor activity"/>
    <property type="evidence" value="ECO:0007669"/>
    <property type="project" value="InterPro"/>
</dbReference>
<comment type="caution">
    <text evidence="12">The sequence shown here is derived from an EMBL/GenBank/DDBJ whole genome shotgun (WGS) entry which is preliminary data.</text>
</comment>
<accession>A0AAV3A4N2</accession>
<keyword evidence="5 10" id="KW-1133">Transmembrane helix</keyword>
<evidence type="ECO:0000256" key="5">
    <source>
        <dbReference type="ARBA" id="ARBA00022989"/>
    </source>
</evidence>
<feature type="domain" description="G-protein coupled receptors family 1 profile" evidence="11">
    <location>
        <begin position="36"/>
        <end position="286"/>
    </location>
</feature>
<dbReference type="InterPro" id="IPR000276">
    <property type="entry name" value="GPCR_Rhodpsn"/>
</dbReference>
<gene>
    <name evidence="12" type="ORF">GDO54_017468</name>
</gene>
<dbReference type="Gene3D" id="1.20.1070.10">
    <property type="entry name" value="Rhodopsin 7-helix transmembrane proteins"/>
    <property type="match status" value="1"/>
</dbReference>